<dbReference type="Ensembl" id="ENSANAT00000052658.1">
    <property type="protein sequence ID" value="ENSANAP00000034594.1"/>
    <property type="gene ID" value="ENSANAG00000034896.1"/>
</dbReference>
<dbReference type="GO" id="GO:0031594">
    <property type="term" value="C:neuromuscular junction"/>
    <property type="evidence" value="ECO:0007669"/>
    <property type="project" value="TreeGrafter"/>
</dbReference>
<dbReference type="PROSITE" id="PS51225">
    <property type="entry name" value="MARVEL"/>
    <property type="match status" value="1"/>
</dbReference>
<dbReference type="Pfam" id="PF01284">
    <property type="entry name" value="MARVEL"/>
    <property type="match status" value="1"/>
</dbReference>
<comment type="similarity">
    <text evidence="2">Belongs to the synaptogyrin family.</text>
</comment>
<evidence type="ECO:0000256" key="1">
    <source>
        <dbReference type="ARBA" id="ARBA00004141"/>
    </source>
</evidence>
<sequence>MEGASFGAGRAGAALDPVSFARRPQTLLRVASWVFSIAVFGPIVNEGYVNTDSGPELRCVFNGNAGACRFGVALGLGAFLACAAFLLLDVRFQQSRCRAKTPLSPRGWGSLPLFPSHVPVGSDCLAFVMVMRPVRSSSPLSLTGS</sequence>
<organism evidence="9 10">
    <name type="scientific">Aotus nancymaae</name>
    <name type="common">Ma's night monkey</name>
    <dbReference type="NCBI Taxonomy" id="37293"/>
    <lineage>
        <taxon>Eukaryota</taxon>
        <taxon>Metazoa</taxon>
        <taxon>Chordata</taxon>
        <taxon>Craniata</taxon>
        <taxon>Vertebrata</taxon>
        <taxon>Euteleostomi</taxon>
        <taxon>Mammalia</taxon>
        <taxon>Eutheria</taxon>
        <taxon>Euarchontoglires</taxon>
        <taxon>Primates</taxon>
        <taxon>Haplorrhini</taxon>
        <taxon>Platyrrhini</taxon>
        <taxon>Aotidae</taxon>
        <taxon>Aotus</taxon>
    </lineage>
</organism>
<evidence type="ECO:0000256" key="5">
    <source>
        <dbReference type="ARBA" id="ARBA00023136"/>
    </source>
</evidence>
<name>A0A2K5EN07_AOTNA</name>
<comment type="subcellular location">
    <subcellularLocation>
        <location evidence="1">Membrane</location>
        <topology evidence="1">Multi-pass membrane protein</topology>
    </subcellularLocation>
</comment>
<keyword evidence="4 7" id="KW-1133">Transmembrane helix</keyword>
<evidence type="ECO:0000256" key="3">
    <source>
        <dbReference type="ARBA" id="ARBA00022692"/>
    </source>
</evidence>
<proteinExistence type="inferred from homology"/>
<dbReference type="GeneTree" id="ENSGT00910000146999"/>
<reference evidence="9" key="2">
    <citation type="submission" date="2025-09" db="UniProtKB">
        <authorList>
            <consortium name="Ensembl"/>
        </authorList>
    </citation>
    <scope>IDENTIFICATION</scope>
</reference>
<dbReference type="Proteomes" id="UP000233020">
    <property type="component" value="Unplaced"/>
</dbReference>
<evidence type="ECO:0000313" key="9">
    <source>
        <dbReference type="Ensembl" id="ENSANAP00000034594.1"/>
    </source>
</evidence>
<protein>
    <recommendedName>
        <fullName evidence="8">MARVEL domain-containing protein</fullName>
    </recommendedName>
</protein>
<accession>A0A2K5EN07</accession>
<dbReference type="PANTHER" id="PTHR10838:SF8">
    <property type="entry name" value="SYNAPTOGYRIN-3"/>
    <property type="match status" value="1"/>
</dbReference>
<dbReference type="InterPro" id="IPR016579">
    <property type="entry name" value="Synaptogyrin"/>
</dbReference>
<evidence type="ECO:0000259" key="8">
    <source>
        <dbReference type="PROSITE" id="PS51225"/>
    </source>
</evidence>
<dbReference type="AlphaFoldDB" id="A0A2K5EN07"/>
<evidence type="ECO:0000256" key="4">
    <source>
        <dbReference type="ARBA" id="ARBA00022989"/>
    </source>
</evidence>
<evidence type="ECO:0000256" key="6">
    <source>
        <dbReference type="PROSITE-ProRule" id="PRU00581"/>
    </source>
</evidence>
<feature type="domain" description="MARVEL" evidence="8">
    <location>
        <begin position="20"/>
        <end position="145"/>
    </location>
</feature>
<reference evidence="9" key="1">
    <citation type="submission" date="2025-08" db="UniProtKB">
        <authorList>
            <consortium name="Ensembl"/>
        </authorList>
    </citation>
    <scope>IDENTIFICATION</scope>
</reference>
<dbReference type="GO" id="GO:0030672">
    <property type="term" value="C:synaptic vesicle membrane"/>
    <property type="evidence" value="ECO:0007669"/>
    <property type="project" value="TreeGrafter"/>
</dbReference>
<keyword evidence="3 6" id="KW-0812">Transmembrane</keyword>
<keyword evidence="5 6" id="KW-0472">Membrane</keyword>
<feature type="transmembrane region" description="Helical" evidence="7">
    <location>
        <begin position="26"/>
        <end position="44"/>
    </location>
</feature>
<evidence type="ECO:0000256" key="7">
    <source>
        <dbReference type="SAM" id="Phobius"/>
    </source>
</evidence>
<dbReference type="InterPro" id="IPR008253">
    <property type="entry name" value="Marvel"/>
</dbReference>
<keyword evidence="10" id="KW-1185">Reference proteome</keyword>
<evidence type="ECO:0000313" key="10">
    <source>
        <dbReference type="Proteomes" id="UP000233020"/>
    </source>
</evidence>
<dbReference type="PANTHER" id="PTHR10838">
    <property type="entry name" value="SYNAPTOGYRIN"/>
    <property type="match status" value="1"/>
</dbReference>
<feature type="transmembrane region" description="Helical" evidence="7">
    <location>
        <begin position="64"/>
        <end position="88"/>
    </location>
</feature>
<evidence type="ECO:0000256" key="2">
    <source>
        <dbReference type="ARBA" id="ARBA00010252"/>
    </source>
</evidence>